<dbReference type="EMBL" id="FNTV01000001">
    <property type="protein sequence ID" value="SEF02885.1"/>
    <property type="molecule type" value="Genomic_DNA"/>
</dbReference>
<dbReference type="InterPro" id="IPR008183">
    <property type="entry name" value="Aldose_1/G6P_1-epimerase"/>
</dbReference>
<dbReference type="PANTHER" id="PTHR10091">
    <property type="entry name" value="ALDOSE-1-EPIMERASE"/>
    <property type="match status" value="1"/>
</dbReference>
<sequence length="319" mass="34330">MHSNSTRPVSGTQIALTSGDYHAVIASVGASLRSLSHRGRNLVVPFEAAEIRPGYRGANLAPWPNRIADGAYTFGGERHQLPVNEIDRLTALHGLVIWNEWKLLNQSPHSATFGAVIEPQEGYPHRLAIEAAYTLSEEGLAWRISATNIGVGTDPAPYGVGPHPYLVAGNGTVDGWTLELPASQVLSVTPERLLPTTVDDVRGDHGGYFDFRHGRELGSTEIDHAFTGLHTTTAGETSANEVEVRVMAPEGTGVVMRWNAAVLPWVQIHTADRPEPGLNRIGLAVEPMSCPPDAFNSGTDLISLSPGERHDAQWIIAAL</sequence>
<dbReference type="InterPro" id="IPR037480">
    <property type="entry name" value="YihR-like"/>
</dbReference>
<evidence type="ECO:0000313" key="2">
    <source>
        <dbReference type="Proteomes" id="UP000182725"/>
    </source>
</evidence>
<dbReference type="AlphaFoldDB" id="A0A1H5NMR9"/>
<dbReference type="SUPFAM" id="SSF74650">
    <property type="entry name" value="Galactose mutarotase-like"/>
    <property type="match status" value="1"/>
</dbReference>
<evidence type="ECO:0000313" key="1">
    <source>
        <dbReference type="EMBL" id="SEF02885.1"/>
    </source>
</evidence>
<name>A0A1H5NMR9_9MICC</name>
<dbReference type="RefSeq" id="WP_074712923.1">
    <property type="nucleotide sequence ID" value="NZ_FNTV01000001.1"/>
</dbReference>
<accession>A0A1H5NMR9</accession>
<dbReference type="InterPro" id="IPR011013">
    <property type="entry name" value="Gal_mutarotase_sf_dom"/>
</dbReference>
<proteinExistence type="predicted"/>
<dbReference type="Proteomes" id="UP000182725">
    <property type="component" value="Unassembled WGS sequence"/>
</dbReference>
<protein>
    <submittedName>
        <fullName evidence="1">Aldose 1-epimerase</fullName>
    </submittedName>
</protein>
<dbReference type="GO" id="GO:0030246">
    <property type="term" value="F:carbohydrate binding"/>
    <property type="evidence" value="ECO:0007669"/>
    <property type="project" value="InterPro"/>
</dbReference>
<dbReference type="Gene3D" id="2.70.98.10">
    <property type="match status" value="1"/>
</dbReference>
<dbReference type="GO" id="GO:0004034">
    <property type="term" value="F:aldose 1-epimerase activity"/>
    <property type="evidence" value="ECO:0007669"/>
    <property type="project" value="TreeGrafter"/>
</dbReference>
<dbReference type="GO" id="GO:0006006">
    <property type="term" value="P:glucose metabolic process"/>
    <property type="evidence" value="ECO:0007669"/>
    <property type="project" value="TreeGrafter"/>
</dbReference>
<dbReference type="GO" id="GO:0033499">
    <property type="term" value="P:galactose catabolic process via UDP-galactose, Leloir pathway"/>
    <property type="evidence" value="ECO:0007669"/>
    <property type="project" value="TreeGrafter"/>
</dbReference>
<dbReference type="PANTHER" id="PTHR10091:SF0">
    <property type="entry name" value="GALACTOSE MUTAROTASE"/>
    <property type="match status" value="1"/>
</dbReference>
<gene>
    <name evidence="1" type="ORF">SAMN04489740_3859</name>
</gene>
<reference evidence="1 2" key="1">
    <citation type="submission" date="2016-10" db="EMBL/GenBank/DDBJ databases">
        <authorList>
            <person name="de Groot N.N."/>
        </authorList>
    </citation>
    <scope>NUCLEOTIDE SEQUENCE [LARGE SCALE GENOMIC DNA]</scope>
    <source>
        <strain evidence="1 2">DSM 22274</strain>
    </source>
</reference>
<dbReference type="Pfam" id="PF01263">
    <property type="entry name" value="Aldose_epim"/>
    <property type="match status" value="1"/>
</dbReference>
<organism evidence="1 2">
    <name type="scientific">Arthrobacter alpinus</name>
    <dbReference type="NCBI Taxonomy" id="656366"/>
    <lineage>
        <taxon>Bacteria</taxon>
        <taxon>Bacillati</taxon>
        <taxon>Actinomycetota</taxon>
        <taxon>Actinomycetes</taxon>
        <taxon>Micrococcales</taxon>
        <taxon>Micrococcaceae</taxon>
        <taxon>Arthrobacter</taxon>
    </lineage>
</organism>
<dbReference type="InterPro" id="IPR014718">
    <property type="entry name" value="GH-type_carb-bd"/>
</dbReference>
<dbReference type="CDD" id="cd09022">
    <property type="entry name" value="Aldose_epim_Ec_YihR"/>
    <property type="match status" value="1"/>
</dbReference>